<dbReference type="Proteomes" id="UP001234297">
    <property type="component" value="Chromosome 3"/>
</dbReference>
<proteinExistence type="predicted"/>
<name>A0ACC2LQJ7_PERAE</name>
<gene>
    <name evidence="1" type="ORF">MRB53_009971</name>
</gene>
<comment type="caution">
    <text evidence="1">The sequence shown here is derived from an EMBL/GenBank/DDBJ whole genome shotgun (WGS) entry which is preliminary data.</text>
</comment>
<evidence type="ECO:0000313" key="2">
    <source>
        <dbReference type="Proteomes" id="UP001234297"/>
    </source>
</evidence>
<reference evidence="1 2" key="1">
    <citation type="journal article" date="2022" name="Hortic Res">
        <title>A haplotype resolved chromosomal level avocado genome allows analysis of novel avocado genes.</title>
        <authorList>
            <person name="Nath O."/>
            <person name="Fletcher S.J."/>
            <person name="Hayward A."/>
            <person name="Shaw L.M."/>
            <person name="Masouleh A.K."/>
            <person name="Furtado A."/>
            <person name="Henry R.J."/>
            <person name="Mitter N."/>
        </authorList>
    </citation>
    <scope>NUCLEOTIDE SEQUENCE [LARGE SCALE GENOMIC DNA]</scope>
    <source>
        <strain evidence="2">cv. Hass</strain>
    </source>
</reference>
<evidence type="ECO:0000313" key="1">
    <source>
        <dbReference type="EMBL" id="KAJ8635704.1"/>
    </source>
</evidence>
<dbReference type="EMBL" id="CM056811">
    <property type="protein sequence ID" value="KAJ8635704.1"/>
    <property type="molecule type" value="Genomic_DNA"/>
</dbReference>
<organism evidence="1 2">
    <name type="scientific">Persea americana</name>
    <name type="common">Avocado</name>
    <dbReference type="NCBI Taxonomy" id="3435"/>
    <lineage>
        <taxon>Eukaryota</taxon>
        <taxon>Viridiplantae</taxon>
        <taxon>Streptophyta</taxon>
        <taxon>Embryophyta</taxon>
        <taxon>Tracheophyta</taxon>
        <taxon>Spermatophyta</taxon>
        <taxon>Magnoliopsida</taxon>
        <taxon>Magnoliidae</taxon>
        <taxon>Laurales</taxon>
        <taxon>Lauraceae</taxon>
        <taxon>Persea</taxon>
    </lineage>
</organism>
<protein>
    <submittedName>
        <fullName evidence="1">Uncharacterized protein</fullName>
    </submittedName>
</protein>
<keyword evidence="2" id="KW-1185">Reference proteome</keyword>
<accession>A0ACC2LQJ7</accession>
<sequence length="119" mass="13758">MHCGLAFDSEHWQVNSNNNSNEASYKVVILNKLEEELIAYIYFSETQCWRVLRKILPWRSQHIALGNVVYCNRILHWVCGVTCALLFNVEKETIDLLELPSISSSRRSNVRVPANPCYS</sequence>